<gene>
    <name evidence="9" type="primary">LOC112291728</name>
    <name evidence="8" type="ORF">PHYPA_018645</name>
</gene>
<dbReference type="InterPro" id="IPR006652">
    <property type="entry name" value="Kelch_1"/>
</dbReference>
<dbReference type="InterPro" id="IPR000582">
    <property type="entry name" value="Acyl-CoA-binding_protein"/>
</dbReference>
<dbReference type="GeneID" id="112291728"/>
<keyword evidence="10" id="KW-1185">Reference proteome</keyword>
<proteinExistence type="inferred from homology"/>
<dbReference type="PaxDb" id="3218-PP1S48_92V6.1"/>
<dbReference type="PROSITE" id="PS51228">
    <property type="entry name" value="ACB_2"/>
    <property type="match status" value="1"/>
</dbReference>
<dbReference type="Pfam" id="PF00887">
    <property type="entry name" value="ACBP"/>
    <property type="match status" value="1"/>
</dbReference>
<dbReference type="InterPro" id="IPR056819">
    <property type="entry name" value="ACBP4-6_C"/>
</dbReference>
<dbReference type="InterPro" id="IPR015915">
    <property type="entry name" value="Kelch-typ_b-propeller"/>
</dbReference>
<dbReference type="EMBL" id="ABEU02000014">
    <property type="protein sequence ID" value="PNR41242.1"/>
    <property type="molecule type" value="Genomic_DNA"/>
</dbReference>
<evidence type="ECO:0000256" key="6">
    <source>
        <dbReference type="SAM" id="MobiDB-lite"/>
    </source>
</evidence>
<reference evidence="9" key="3">
    <citation type="submission" date="2020-12" db="UniProtKB">
        <authorList>
            <consortium name="EnsemblPlants"/>
        </authorList>
    </citation>
    <scope>IDENTIFICATION</scope>
</reference>
<dbReference type="PANTHER" id="PTHR46093">
    <property type="entry name" value="ACYL-COA-BINDING DOMAIN-CONTAINING PROTEIN 5"/>
    <property type="match status" value="1"/>
</dbReference>
<dbReference type="Pfam" id="PF24681">
    <property type="entry name" value="Kelch_KLHDC2_KLHL20_DRC7"/>
    <property type="match status" value="2"/>
</dbReference>
<evidence type="ECO:0000313" key="8">
    <source>
        <dbReference type="EMBL" id="PNR41242.1"/>
    </source>
</evidence>
<dbReference type="STRING" id="3218.A0A2K1JI58"/>
<keyword evidence="5" id="KW-0175">Coiled coil</keyword>
<comment type="similarity">
    <text evidence="1">Belongs to the ACBP family.</text>
</comment>
<keyword evidence="2" id="KW-0880">Kelch repeat</keyword>
<protein>
    <recommendedName>
        <fullName evidence="7">ACB domain-containing protein</fullName>
    </recommendedName>
</protein>
<feature type="coiled-coil region" evidence="5">
    <location>
        <begin position="614"/>
        <end position="693"/>
    </location>
</feature>
<sequence>MDTAVMAQLPYPDRFYAAASFAGFSSSSTSSSSSSPASASGRSVSTKLLPENLPNETQLLLFALYKQATLGPCTLKKPWGWQVVEHAKWTSWNHLGNMNSLEAMRLFVRSVEEIDPNWCAKEQSQSVQVLEDTAAVESASKELTKLLLEKDMPSLPKVMNPIVTNGKHDQVEDLSFSEKVDFNQSETPRMPEMERPVAEGIDAITTYLEWVPVIVTGRKPLARYQHAAAVVEGKLYVIGGNHNGRYLNDVQVLDLKKLSWSKVDTKVPESPLSSHRDLQPWFPQCAGHRLIRWGELLLVVGGHAKPGADTVTVHAFDTHSLSWTKLEVYGQAPVSRGGHSVTLIGSQLYMFGGEDPKRRLLNDLNILDLETMTWEAVTASGACPSPRADHVATAYRDKCIFVFGGGSHSDCYNDLHALDLETMEWASVPTKGISPRPRAGHAGATHGDNWFIVGGGDNTGAISETLVLDMITQSWSIQGVIQGNSAVASEGLSVEVSGNALLAFGGYNGYFNHEVHAYVLESPQSQETGNRMLPADAGVEIKQNTTSLGDRDSSSDSGEIVEPSALDEESDATTMEANSVVEEDSPATSRRGTPRNDEFEQHFQMTSGSRNDGLEQLRMAARAAQAEVEKLKVENAAALSSLADVEQELLSVRSQLQGEQSRSFRLEVEIAELKQKLSSMDALQKELDLLQRQIPTSHKVASEAAQKESKSGVWGWLAGAPPAPRYD</sequence>
<dbReference type="Gramene" id="Pp3c14_17403V3.1">
    <property type="protein sequence ID" value="Pp3c14_17403V3.1"/>
    <property type="gene ID" value="Pp3c14_17403"/>
</dbReference>
<keyword evidence="4" id="KW-0446">Lipid-binding</keyword>
<dbReference type="SMART" id="SM00612">
    <property type="entry name" value="Kelch"/>
    <property type="match status" value="4"/>
</dbReference>
<dbReference type="KEGG" id="ppp:112291728"/>
<evidence type="ECO:0000313" key="10">
    <source>
        <dbReference type="Proteomes" id="UP000006727"/>
    </source>
</evidence>
<name>A0A2K1JI58_PHYPA</name>
<dbReference type="Gene3D" id="2.120.10.80">
    <property type="entry name" value="Kelch-type beta propeller"/>
    <property type="match status" value="2"/>
</dbReference>
<dbReference type="RefSeq" id="XP_024395317.1">
    <property type="nucleotide sequence ID" value="XM_024539549.2"/>
</dbReference>
<reference evidence="8 10" key="1">
    <citation type="journal article" date="2008" name="Science">
        <title>The Physcomitrella genome reveals evolutionary insights into the conquest of land by plants.</title>
        <authorList>
            <person name="Rensing S."/>
            <person name="Lang D."/>
            <person name="Zimmer A."/>
            <person name="Terry A."/>
            <person name="Salamov A."/>
            <person name="Shapiro H."/>
            <person name="Nishiyama T."/>
            <person name="Perroud P.-F."/>
            <person name="Lindquist E."/>
            <person name="Kamisugi Y."/>
            <person name="Tanahashi T."/>
            <person name="Sakakibara K."/>
            <person name="Fujita T."/>
            <person name="Oishi K."/>
            <person name="Shin-I T."/>
            <person name="Kuroki Y."/>
            <person name="Toyoda A."/>
            <person name="Suzuki Y."/>
            <person name="Hashimoto A."/>
            <person name="Yamaguchi K."/>
            <person name="Sugano A."/>
            <person name="Kohara Y."/>
            <person name="Fujiyama A."/>
            <person name="Anterola A."/>
            <person name="Aoki S."/>
            <person name="Ashton N."/>
            <person name="Barbazuk W.B."/>
            <person name="Barker E."/>
            <person name="Bennetzen J."/>
            <person name="Bezanilla M."/>
            <person name="Blankenship R."/>
            <person name="Cho S.H."/>
            <person name="Dutcher S."/>
            <person name="Estelle M."/>
            <person name="Fawcett J.A."/>
            <person name="Gundlach H."/>
            <person name="Hanada K."/>
            <person name="Heyl A."/>
            <person name="Hicks K.A."/>
            <person name="Hugh J."/>
            <person name="Lohr M."/>
            <person name="Mayer K."/>
            <person name="Melkozernov A."/>
            <person name="Murata T."/>
            <person name="Nelson D."/>
            <person name="Pils B."/>
            <person name="Prigge M."/>
            <person name="Reiss B."/>
            <person name="Renner T."/>
            <person name="Rombauts S."/>
            <person name="Rushton P."/>
            <person name="Sanderfoot A."/>
            <person name="Schween G."/>
            <person name="Shiu S.-H."/>
            <person name="Stueber K."/>
            <person name="Theodoulou F.L."/>
            <person name="Tu H."/>
            <person name="Van de Peer Y."/>
            <person name="Verrier P.J."/>
            <person name="Waters E."/>
            <person name="Wood A."/>
            <person name="Yang L."/>
            <person name="Cove D."/>
            <person name="Cuming A."/>
            <person name="Hasebe M."/>
            <person name="Lucas S."/>
            <person name="Mishler D.B."/>
            <person name="Reski R."/>
            <person name="Grigoriev I."/>
            <person name="Quatrano R.S."/>
            <person name="Boore J.L."/>
        </authorList>
    </citation>
    <scope>NUCLEOTIDE SEQUENCE [LARGE SCALE GENOMIC DNA]</scope>
    <source>
        <strain evidence="9 10">cv. Gransden 2004</strain>
    </source>
</reference>
<dbReference type="OrthoDB" id="10251809at2759"/>
<keyword evidence="3" id="KW-0677">Repeat</keyword>
<dbReference type="AlphaFoldDB" id="A0A2K1JI58"/>
<dbReference type="InterPro" id="IPR014352">
    <property type="entry name" value="FERM/acyl-CoA-bd_prot_sf"/>
</dbReference>
<dbReference type="SUPFAM" id="SSF117281">
    <property type="entry name" value="Kelch motif"/>
    <property type="match status" value="2"/>
</dbReference>
<reference evidence="8 10" key="2">
    <citation type="journal article" date="2018" name="Plant J.">
        <title>The Physcomitrella patens chromosome-scale assembly reveals moss genome structure and evolution.</title>
        <authorList>
            <person name="Lang D."/>
            <person name="Ullrich K.K."/>
            <person name="Murat F."/>
            <person name="Fuchs J."/>
            <person name="Jenkins J."/>
            <person name="Haas F.B."/>
            <person name="Piednoel M."/>
            <person name="Gundlach H."/>
            <person name="Van Bel M."/>
            <person name="Meyberg R."/>
            <person name="Vives C."/>
            <person name="Morata J."/>
            <person name="Symeonidi A."/>
            <person name="Hiss M."/>
            <person name="Muchero W."/>
            <person name="Kamisugi Y."/>
            <person name="Saleh O."/>
            <person name="Blanc G."/>
            <person name="Decker E.L."/>
            <person name="van Gessel N."/>
            <person name="Grimwood J."/>
            <person name="Hayes R.D."/>
            <person name="Graham S.W."/>
            <person name="Gunter L.E."/>
            <person name="McDaniel S.F."/>
            <person name="Hoernstein S.N.W."/>
            <person name="Larsson A."/>
            <person name="Li F.W."/>
            <person name="Perroud P.F."/>
            <person name="Phillips J."/>
            <person name="Ranjan P."/>
            <person name="Rokshar D.S."/>
            <person name="Rothfels C.J."/>
            <person name="Schneider L."/>
            <person name="Shu S."/>
            <person name="Stevenson D.W."/>
            <person name="Thummler F."/>
            <person name="Tillich M."/>
            <person name="Villarreal Aguilar J.C."/>
            <person name="Widiez T."/>
            <person name="Wong G.K."/>
            <person name="Wymore A."/>
            <person name="Zhang Y."/>
            <person name="Zimmer A.D."/>
            <person name="Quatrano R.S."/>
            <person name="Mayer K.F.X."/>
            <person name="Goodstein D."/>
            <person name="Casacuberta J.M."/>
            <person name="Vandepoele K."/>
            <person name="Reski R."/>
            <person name="Cuming A.C."/>
            <person name="Tuskan G.A."/>
            <person name="Maumus F."/>
            <person name="Salse J."/>
            <person name="Schmutz J."/>
            <person name="Rensing S.A."/>
        </authorList>
    </citation>
    <scope>NUCLEOTIDE SEQUENCE [LARGE SCALE GENOMIC DNA]</scope>
    <source>
        <strain evidence="9 10">cv. Gransden 2004</strain>
    </source>
</reference>
<dbReference type="EnsemblPlants" id="Pp3c14_17403V3.1">
    <property type="protein sequence ID" value="Pp3c14_17403V3.1"/>
    <property type="gene ID" value="Pp3c14_17403"/>
</dbReference>
<dbReference type="Gene3D" id="1.20.80.10">
    <property type="match status" value="1"/>
</dbReference>
<organism evidence="8">
    <name type="scientific">Physcomitrium patens</name>
    <name type="common">Spreading-leaved earth moss</name>
    <name type="synonym">Physcomitrella patens</name>
    <dbReference type="NCBI Taxonomy" id="3218"/>
    <lineage>
        <taxon>Eukaryota</taxon>
        <taxon>Viridiplantae</taxon>
        <taxon>Streptophyta</taxon>
        <taxon>Embryophyta</taxon>
        <taxon>Bryophyta</taxon>
        <taxon>Bryophytina</taxon>
        <taxon>Bryopsida</taxon>
        <taxon>Funariidae</taxon>
        <taxon>Funariales</taxon>
        <taxon>Funariaceae</taxon>
        <taxon>Physcomitrium</taxon>
    </lineage>
</organism>
<dbReference type="FunCoup" id="A0A2K1JI58">
    <property type="interactions" value="4377"/>
</dbReference>
<evidence type="ECO:0000256" key="3">
    <source>
        <dbReference type="ARBA" id="ARBA00022737"/>
    </source>
</evidence>
<dbReference type="OMA" id="NQWTAPL"/>
<feature type="region of interest" description="Disordered" evidence="6">
    <location>
        <begin position="545"/>
        <end position="600"/>
    </location>
</feature>
<dbReference type="SUPFAM" id="SSF47027">
    <property type="entry name" value="Acyl-CoA binding protein"/>
    <property type="match status" value="1"/>
</dbReference>
<feature type="domain" description="ACB" evidence="7">
    <location>
        <begin position="11"/>
        <end position="120"/>
    </location>
</feature>
<dbReference type="Pfam" id="PF24922">
    <property type="entry name" value="ACBP4_C"/>
    <property type="match status" value="1"/>
</dbReference>
<evidence type="ECO:0000256" key="1">
    <source>
        <dbReference type="ARBA" id="ARBA00005567"/>
    </source>
</evidence>
<evidence type="ECO:0000313" key="9">
    <source>
        <dbReference type="EnsemblPlants" id="Pp3c14_17400V3.1"/>
    </source>
</evidence>
<dbReference type="EnsemblPlants" id="Pp3c14_17400V3.1">
    <property type="protein sequence ID" value="Pp3c14_17400V3.1"/>
    <property type="gene ID" value="Pp3c14_17400"/>
</dbReference>
<dbReference type="Gramene" id="Pp3c14_17400V3.1">
    <property type="protein sequence ID" value="Pp3c14_17400V3.1"/>
    <property type="gene ID" value="Pp3c14_17400"/>
</dbReference>
<evidence type="ECO:0000256" key="5">
    <source>
        <dbReference type="SAM" id="Coils"/>
    </source>
</evidence>
<evidence type="ECO:0000256" key="4">
    <source>
        <dbReference type="ARBA" id="ARBA00023121"/>
    </source>
</evidence>
<dbReference type="Proteomes" id="UP000006727">
    <property type="component" value="Chromosome 14"/>
</dbReference>
<dbReference type="GO" id="GO:0000062">
    <property type="term" value="F:fatty-acyl-CoA binding"/>
    <property type="evidence" value="ECO:0007669"/>
    <property type="project" value="InterPro"/>
</dbReference>
<dbReference type="InterPro" id="IPR035984">
    <property type="entry name" value="Acyl-CoA-binding_sf"/>
</dbReference>
<evidence type="ECO:0000256" key="2">
    <source>
        <dbReference type="ARBA" id="ARBA00022441"/>
    </source>
</evidence>
<accession>A0A2K1JI58</accession>
<dbReference type="PANTHER" id="PTHR46093:SF3">
    <property type="entry name" value="ACYL-COA-BINDING DOMAIN-CONTAINING PROTEIN 4"/>
    <property type="match status" value="1"/>
</dbReference>
<evidence type="ECO:0000259" key="7">
    <source>
        <dbReference type="PROSITE" id="PS51228"/>
    </source>
</evidence>